<dbReference type="Proteomes" id="UP000694044">
    <property type="component" value="Unassembled WGS sequence"/>
</dbReference>
<keyword evidence="2" id="KW-1185">Reference proteome</keyword>
<reference evidence="1" key="1">
    <citation type="submission" date="2021-02" db="EMBL/GenBank/DDBJ databases">
        <authorList>
            <person name="Palmer J.M."/>
        </authorList>
    </citation>
    <scope>NUCLEOTIDE SEQUENCE</scope>
    <source>
        <strain evidence="1">SCRP734</strain>
    </source>
</reference>
<name>A0A8T1W996_9STRA</name>
<protein>
    <submittedName>
        <fullName evidence="1">Uncharacterized protein</fullName>
    </submittedName>
</protein>
<gene>
    <name evidence="1" type="ORF">PHYPSEUDO_009354</name>
</gene>
<dbReference type="AlphaFoldDB" id="A0A8T1W996"/>
<sequence>MRAGATLLHRVAFTRRAGSISLGGGGRRAISLGWLMPESQQPMATTLRPELLAITRMSHRRAPHRARLPPRAPYIYQLDGRERPRRTVLHWRWSSSAGVTFECCDAIDAIELFLSGAVLTAPILNSFGTRSCGKLVGRRRGLGCSNSLFLSLRV</sequence>
<dbReference type="EMBL" id="JAGDFM010000039">
    <property type="protein sequence ID" value="KAG7389841.1"/>
    <property type="molecule type" value="Genomic_DNA"/>
</dbReference>
<evidence type="ECO:0000313" key="2">
    <source>
        <dbReference type="Proteomes" id="UP000694044"/>
    </source>
</evidence>
<accession>A0A8T1W996</accession>
<proteinExistence type="predicted"/>
<comment type="caution">
    <text evidence="1">The sequence shown here is derived from an EMBL/GenBank/DDBJ whole genome shotgun (WGS) entry which is preliminary data.</text>
</comment>
<evidence type="ECO:0000313" key="1">
    <source>
        <dbReference type="EMBL" id="KAG7389841.1"/>
    </source>
</evidence>
<organism evidence="1 2">
    <name type="scientific">Phytophthora pseudosyringae</name>
    <dbReference type="NCBI Taxonomy" id="221518"/>
    <lineage>
        <taxon>Eukaryota</taxon>
        <taxon>Sar</taxon>
        <taxon>Stramenopiles</taxon>
        <taxon>Oomycota</taxon>
        <taxon>Peronosporomycetes</taxon>
        <taxon>Peronosporales</taxon>
        <taxon>Peronosporaceae</taxon>
        <taxon>Phytophthora</taxon>
    </lineage>
</organism>